<dbReference type="InterPro" id="IPR034085">
    <property type="entry name" value="TOG"/>
</dbReference>
<keyword evidence="9" id="KW-0493">Microtubule</keyword>
<feature type="repeat" description="HEAT" evidence="17">
    <location>
        <begin position="168"/>
        <end position="206"/>
    </location>
</feature>
<dbReference type="GO" id="GO:0045180">
    <property type="term" value="C:basal cortex"/>
    <property type="evidence" value="ECO:0007669"/>
    <property type="project" value="TreeGrafter"/>
</dbReference>
<feature type="compositionally biased region" description="Polar residues" evidence="18">
    <location>
        <begin position="1110"/>
        <end position="1125"/>
    </location>
</feature>
<dbReference type="GO" id="GO:0005876">
    <property type="term" value="C:spindle microtubule"/>
    <property type="evidence" value="ECO:0007669"/>
    <property type="project" value="TreeGrafter"/>
</dbReference>
<dbReference type="FunFam" id="1.25.10.10:FF:000031">
    <property type="entry name" value="CLIP-associating protein 1 isoform 2"/>
    <property type="match status" value="1"/>
</dbReference>
<dbReference type="InterPro" id="IPR016024">
    <property type="entry name" value="ARM-type_fold"/>
</dbReference>
<feature type="compositionally biased region" description="Polar residues" evidence="18">
    <location>
        <begin position="645"/>
        <end position="658"/>
    </location>
</feature>
<evidence type="ECO:0000256" key="18">
    <source>
        <dbReference type="SAM" id="MobiDB-lite"/>
    </source>
</evidence>
<dbReference type="Proteomes" id="UP000541605">
    <property type="component" value="Unassembled WGS sequence"/>
</dbReference>
<keyword evidence="15" id="KW-0131">Cell cycle</keyword>
<feature type="compositionally biased region" description="Low complexity" evidence="18">
    <location>
        <begin position="548"/>
        <end position="567"/>
    </location>
</feature>
<keyword evidence="16" id="KW-0137">Centromere</keyword>
<keyword evidence="13" id="KW-0333">Golgi apparatus</keyword>
<feature type="domain" description="TOG" evidence="19">
    <location>
        <begin position="319"/>
        <end position="551"/>
    </location>
</feature>
<feature type="region of interest" description="Disordered" evidence="18">
    <location>
        <begin position="849"/>
        <end position="869"/>
    </location>
</feature>
<dbReference type="InterPro" id="IPR024395">
    <property type="entry name" value="CLASP_N_dom"/>
</dbReference>
<dbReference type="GO" id="GO:0008017">
    <property type="term" value="F:microtubule binding"/>
    <property type="evidence" value="ECO:0007669"/>
    <property type="project" value="TreeGrafter"/>
</dbReference>
<dbReference type="PROSITE" id="PS50077">
    <property type="entry name" value="HEAT_REPEAT"/>
    <property type="match status" value="1"/>
</dbReference>
<keyword evidence="6" id="KW-0158">Chromosome</keyword>
<evidence type="ECO:0000256" key="7">
    <source>
        <dbReference type="ARBA" id="ARBA00022490"/>
    </source>
</evidence>
<evidence type="ECO:0000313" key="20">
    <source>
        <dbReference type="EMBL" id="NXD90527.1"/>
    </source>
</evidence>
<dbReference type="GO" id="GO:0090307">
    <property type="term" value="P:mitotic spindle assembly"/>
    <property type="evidence" value="ECO:0007669"/>
    <property type="project" value="TreeGrafter"/>
</dbReference>
<dbReference type="FunFam" id="1.25.10.10:FF:000005">
    <property type="entry name" value="CLIP-associating protein 1 isoform 2"/>
    <property type="match status" value="1"/>
</dbReference>
<dbReference type="SMART" id="SM01349">
    <property type="entry name" value="TOG"/>
    <property type="match status" value="4"/>
</dbReference>
<dbReference type="Pfam" id="PF12348">
    <property type="entry name" value="CLASP_N"/>
    <property type="match status" value="1"/>
</dbReference>
<keyword evidence="8" id="KW-0132">Cell division</keyword>
<feature type="compositionally biased region" description="Low complexity" evidence="18">
    <location>
        <begin position="668"/>
        <end position="687"/>
    </location>
</feature>
<evidence type="ECO:0000256" key="13">
    <source>
        <dbReference type="ARBA" id="ARBA00023034"/>
    </source>
</evidence>
<dbReference type="GO" id="GO:0040001">
    <property type="term" value="P:establishment of mitotic spindle localization"/>
    <property type="evidence" value="ECO:0007669"/>
    <property type="project" value="TreeGrafter"/>
</dbReference>
<dbReference type="PANTHER" id="PTHR21567:SF28">
    <property type="entry name" value="CLIP-ASSOCIATING PROTEIN 1"/>
    <property type="match status" value="1"/>
</dbReference>
<evidence type="ECO:0000256" key="3">
    <source>
        <dbReference type="ARBA" id="ARBA00004601"/>
    </source>
</evidence>
<feature type="region of interest" description="Disordered" evidence="18">
    <location>
        <begin position="543"/>
        <end position="797"/>
    </location>
</feature>
<organism evidence="20 21">
    <name type="scientific">Chaetorhynchus papuensis</name>
    <name type="common">pygmy drongo</name>
    <dbReference type="NCBI Taxonomy" id="254446"/>
    <lineage>
        <taxon>Eukaryota</taxon>
        <taxon>Metazoa</taxon>
        <taxon>Chordata</taxon>
        <taxon>Craniata</taxon>
        <taxon>Vertebrata</taxon>
        <taxon>Euteleostomi</taxon>
        <taxon>Archelosauria</taxon>
        <taxon>Archosauria</taxon>
        <taxon>Dinosauria</taxon>
        <taxon>Saurischia</taxon>
        <taxon>Theropoda</taxon>
        <taxon>Coelurosauria</taxon>
        <taxon>Aves</taxon>
        <taxon>Neognathae</taxon>
        <taxon>Neoaves</taxon>
        <taxon>Telluraves</taxon>
        <taxon>Australaves</taxon>
        <taxon>Passeriformes</taxon>
        <taxon>Rhipiduridae</taxon>
        <taxon>Chaetorhynchus</taxon>
    </lineage>
</organism>
<keyword evidence="11" id="KW-0498">Mitosis</keyword>
<evidence type="ECO:0000259" key="19">
    <source>
        <dbReference type="SMART" id="SM01349"/>
    </source>
</evidence>
<dbReference type="GO" id="GO:0005881">
    <property type="term" value="C:cytoplasmic microtubule"/>
    <property type="evidence" value="ECO:0007669"/>
    <property type="project" value="TreeGrafter"/>
</dbReference>
<feature type="non-terminal residue" evidence="20">
    <location>
        <position position="1529"/>
    </location>
</feature>
<feature type="domain" description="TOG" evidence="19">
    <location>
        <begin position="878"/>
        <end position="1115"/>
    </location>
</feature>
<accession>A0A7K8IDC5</accession>
<evidence type="ECO:0000256" key="1">
    <source>
        <dbReference type="ARBA" id="ARBA00004186"/>
    </source>
</evidence>
<feature type="compositionally biased region" description="Low complexity" evidence="18">
    <location>
        <begin position="606"/>
        <end position="621"/>
    </location>
</feature>
<comment type="caution">
    <text evidence="20">The sequence shown here is derived from an EMBL/GenBank/DDBJ whole genome shotgun (WGS) entry which is preliminary data.</text>
</comment>
<proteinExistence type="inferred from homology"/>
<evidence type="ECO:0000256" key="4">
    <source>
        <dbReference type="ARBA" id="ARBA00004629"/>
    </source>
</evidence>
<dbReference type="Gene3D" id="1.25.10.10">
    <property type="entry name" value="Leucine-rich Repeat Variant"/>
    <property type="match status" value="4"/>
</dbReference>
<evidence type="ECO:0000256" key="10">
    <source>
        <dbReference type="ARBA" id="ARBA00022737"/>
    </source>
</evidence>
<keyword evidence="10" id="KW-0677">Repeat</keyword>
<dbReference type="GO" id="GO:0005813">
    <property type="term" value="C:centrosome"/>
    <property type="evidence" value="ECO:0007669"/>
    <property type="project" value="UniProtKB-SubCell"/>
</dbReference>
<keyword evidence="21" id="KW-1185">Reference proteome</keyword>
<reference evidence="20 21" key="1">
    <citation type="submission" date="2019-09" db="EMBL/GenBank/DDBJ databases">
        <title>Bird 10,000 Genomes (B10K) Project - Family phase.</title>
        <authorList>
            <person name="Zhang G."/>
        </authorList>
    </citation>
    <scope>NUCLEOTIDE SEQUENCE [LARGE SCALE GENOMIC DNA]</scope>
    <source>
        <strain evidence="20">B10K-CU-031-19</strain>
        <tissue evidence="20">Muscle</tissue>
    </source>
</reference>
<feature type="compositionally biased region" description="Low complexity" evidence="18">
    <location>
        <begin position="253"/>
        <end position="267"/>
    </location>
</feature>
<dbReference type="PANTHER" id="PTHR21567">
    <property type="entry name" value="CLASP"/>
    <property type="match status" value="1"/>
</dbReference>
<feature type="compositionally biased region" description="Polar residues" evidence="18">
    <location>
        <begin position="716"/>
        <end position="725"/>
    </location>
</feature>
<keyword evidence="12" id="KW-0995">Kinetochore</keyword>
<dbReference type="Pfam" id="PF23271">
    <property type="entry name" value="HEAT_GCN1"/>
    <property type="match status" value="1"/>
</dbReference>
<keyword evidence="7" id="KW-0963">Cytoplasm</keyword>
<dbReference type="GO" id="GO:0005794">
    <property type="term" value="C:Golgi apparatus"/>
    <property type="evidence" value="ECO:0007669"/>
    <property type="project" value="UniProtKB-SubCell"/>
</dbReference>
<dbReference type="Pfam" id="PF21040">
    <property type="entry name" value="CEP104-like_TOG"/>
    <property type="match status" value="1"/>
</dbReference>
<feature type="region of interest" description="Disordered" evidence="18">
    <location>
        <begin position="240"/>
        <end position="292"/>
    </location>
</feature>
<dbReference type="InterPro" id="IPR021133">
    <property type="entry name" value="HEAT_type_2"/>
</dbReference>
<dbReference type="GO" id="GO:0051301">
    <property type="term" value="P:cell division"/>
    <property type="evidence" value="ECO:0007669"/>
    <property type="project" value="UniProtKB-KW"/>
</dbReference>
<dbReference type="InterPro" id="IPR011989">
    <property type="entry name" value="ARM-like"/>
</dbReference>
<evidence type="ECO:0000256" key="8">
    <source>
        <dbReference type="ARBA" id="ARBA00022618"/>
    </source>
</evidence>
<keyword evidence="14" id="KW-0206">Cytoskeleton</keyword>
<dbReference type="FunFam" id="1.25.10.10:FF:000006">
    <property type="entry name" value="CLIP-associating protein 1 isoform 2"/>
    <property type="match status" value="1"/>
</dbReference>
<feature type="compositionally biased region" description="Polar residues" evidence="18">
    <location>
        <begin position="571"/>
        <end position="597"/>
    </location>
</feature>
<dbReference type="EMBL" id="VWYX01000064">
    <property type="protein sequence ID" value="NXD90527.1"/>
    <property type="molecule type" value="Genomic_DNA"/>
</dbReference>
<feature type="domain" description="TOG" evidence="19">
    <location>
        <begin position="1282"/>
        <end position="1518"/>
    </location>
</feature>
<dbReference type="GO" id="GO:0000776">
    <property type="term" value="C:kinetochore"/>
    <property type="evidence" value="ECO:0007669"/>
    <property type="project" value="UniProtKB-KW"/>
</dbReference>
<evidence type="ECO:0000256" key="9">
    <source>
        <dbReference type="ARBA" id="ARBA00022701"/>
    </source>
</evidence>
<feature type="domain" description="TOG" evidence="19">
    <location>
        <begin position="1"/>
        <end position="232"/>
    </location>
</feature>
<feature type="compositionally biased region" description="Polar residues" evidence="18">
    <location>
        <begin position="773"/>
        <end position="785"/>
    </location>
</feature>
<dbReference type="InterPro" id="IPR057546">
    <property type="entry name" value="HEAT_GCN1"/>
</dbReference>
<dbReference type="GO" id="GO:0030010">
    <property type="term" value="P:establishment of cell polarity"/>
    <property type="evidence" value="ECO:0007669"/>
    <property type="project" value="UniProtKB-ARBA"/>
</dbReference>
<feature type="non-terminal residue" evidence="20">
    <location>
        <position position="1"/>
    </location>
</feature>
<dbReference type="Pfam" id="PF21041">
    <property type="entry name" value="XMAP215_CLASP_TOG"/>
    <property type="match status" value="1"/>
</dbReference>
<evidence type="ECO:0000313" key="21">
    <source>
        <dbReference type="Proteomes" id="UP000541605"/>
    </source>
</evidence>
<feature type="compositionally biased region" description="Low complexity" evidence="18">
    <location>
        <begin position="1134"/>
        <end position="1143"/>
    </location>
</feature>
<evidence type="ECO:0000256" key="11">
    <source>
        <dbReference type="ARBA" id="ARBA00022776"/>
    </source>
</evidence>
<protein>
    <submittedName>
        <fullName evidence="20">CLAP1 protein</fullName>
    </submittedName>
</protein>
<evidence type="ECO:0000256" key="12">
    <source>
        <dbReference type="ARBA" id="ARBA00022838"/>
    </source>
</evidence>
<dbReference type="GO" id="GO:0072686">
    <property type="term" value="C:mitotic spindle"/>
    <property type="evidence" value="ECO:0007669"/>
    <property type="project" value="TreeGrafter"/>
</dbReference>
<evidence type="ECO:0000256" key="2">
    <source>
        <dbReference type="ARBA" id="ARBA00004300"/>
    </source>
</evidence>
<evidence type="ECO:0000256" key="14">
    <source>
        <dbReference type="ARBA" id="ARBA00023212"/>
    </source>
</evidence>
<dbReference type="SUPFAM" id="SSF48371">
    <property type="entry name" value="ARM repeat"/>
    <property type="match status" value="2"/>
</dbReference>
<comment type="similarity">
    <text evidence="5">Belongs to the CLASP family.</text>
</comment>
<evidence type="ECO:0000256" key="5">
    <source>
        <dbReference type="ARBA" id="ARBA00009549"/>
    </source>
</evidence>
<evidence type="ECO:0000256" key="17">
    <source>
        <dbReference type="PROSITE-ProRule" id="PRU00103"/>
    </source>
</evidence>
<feature type="region of interest" description="Disordered" evidence="18">
    <location>
        <begin position="1109"/>
        <end position="1158"/>
    </location>
</feature>
<dbReference type="InterPro" id="IPR048491">
    <property type="entry name" value="XMAP215_CLASP_TOG"/>
</dbReference>
<evidence type="ECO:0000256" key="15">
    <source>
        <dbReference type="ARBA" id="ARBA00023306"/>
    </source>
</evidence>
<comment type="subcellular location">
    <subcellularLocation>
        <location evidence="4">Chromosome</location>
        <location evidence="4">Centromere</location>
        <location evidence="4">Kinetochore</location>
    </subcellularLocation>
    <subcellularLocation>
        <location evidence="2">Cytoplasm</location>
        <location evidence="2">Cytoskeleton</location>
        <location evidence="2">Microtubule organizing center</location>
        <location evidence="2">Centrosome</location>
    </subcellularLocation>
    <subcellularLocation>
        <location evidence="1">Cytoplasm</location>
        <location evidence="1">Cytoskeleton</location>
        <location evidence="1">Spindle</location>
    </subcellularLocation>
    <subcellularLocation>
        <location evidence="3">Golgi apparatus</location>
        <location evidence="3">trans-Golgi network</location>
    </subcellularLocation>
</comment>
<dbReference type="GO" id="GO:0007026">
    <property type="term" value="P:negative regulation of microtubule depolymerization"/>
    <property type="evidence" value="ECO:0007669"/>
    <property type="project" value="UniProtKB-ARBA"/>
</dbReference>
<name>A0A7K8IDC5_9PASS</name>
<gene>
    <name evidence="20" type="primary">Clasp1</name>
    <name evidence="20" type="ORF">CHAPAP_R03727</name>
</gene>
<dbReference type="GO" id="GO:0043515">
    <property type="term" value="F:kinetochore binding"/>
    <property type="evidence" value="ECO:0007669"/>
    <property type="project" value="TreeGrafter"/>
</dbReference>
<sequence length="1529" mass="168618">MEPTMEYCLTQVLQKDVGKRLQVGQELIDYFSDKQKSADLEHDQTMLDKMVDGLATSWVNSSNYKVVLLGIDIISALVSRLQDRFKAQIGTVLPSLLDRLGDSKDSVREQDQTLLLKIMEQAANPQYVWDRMLGGFKHKNFRTREGICLCLIATLNASGAQSLTLSKIVPHICNLLGDPNSQVRDAAINSLVEIYRHVGERVRADLSKKGLPQSRLNVIFTKFDEVQKSGNMVQTSVDKIFDDEDSVDGNRPSSASSSTSSKAPANSRRVGMGTTRRLGSAALGSKSSTAKEGAGAVDEEDFIKAFEDVPTVQIYSSRDLEESINKIREILSDDKHDWEQRVSALKKIRSLLLAGAAEYDNFFQHLRLLDGAFKLSAKDLRSQVVREACITLGHLSSVLGNKFDHGAEAIMPTIFNLIPNSAKVMATSGVVAVRLIIRHTHIPRLIPIITSNCTSKSVAVRRRCFEFLDLLLQEWQTHSLERHISVLAETIKKGIHDADSEARIEARKCYWGFHSHFSREAEHLYHTLESSYQKALQSHLKNSDSIVSLPQSDRSSSSSQESLNRPLSAKRSPTGSTTSRASTVSTKSVSTPGSLQRSRSDVDVNAAASAKSKVTSSGASTPFSSAAALPPGSYASLGRIRTRRQSSGSATSVTSTPADTRGRSRAKVVSQSQPGSRSSSPGKLLGSSYGGLSSGTSRVQAVPSSSEKRSKIPRSQGCSRETSPNRIGLARSSRIPRPSMSQGCSRDTSRESSRDTSPARGFPPLASRRHSRSTSALSTADSVGQSDRFGLGQPGRMPASVNAMRVLSTSTDLEAAVADALVRGKIQNASNTGKWLKKKPVRRRYEPYGMYSDDDANSDASSACSERSYGSRNGGIPHYLRQTEDVAEVLNHCASSNWSERKEGLIGLQNLLKSQRTLSRVELKRLCEIFTRMFADPHSKVFSMFLETLVDFIIIHKDDLQDWLFVLLTQLLKKMGADLLGSVQAKVQKALDVTRDSFPFDQQFNILMRFIVDQTQTPNLKVKVAILKYIESLARQMDPTDFVNSSETRLAVSRIITWTTEPKSSDVRKAAQIVLISLFELNTPEFTMLLGALPKTFQDGATKLLHNHLKNSSNTSVGSPSNTLGRTPSRHSSSRTSPLTSPTNCSHGGLSPSMLDYDTENLNSDEIYSSLRGVTEAIEKFSFRSQEDLNEPIKRDGKKDCDIVSRDGGLALPTGDVRGSSDIVEGGRMALDNKTSLLNTQPPRAFSGPRAREYNPYPYADTINTYDKTALKEAVFDDDMDQLRDEVPIDHSDLVADLLKELSNHNERVEERKGALLELLKITREDNLGVWEEHFKTILLLLLETLGDKDHSIRALALRVLREILRNQPARFKNYAELTIMKTLEAHKDSHKEVVRAAEEAASTLASSIHPEQCIKVLCPIIQTADYPINLAAIKMQTKVIERISKESLHQLLPDIIPGLLQGYDNTESSVRKASVFCLVAIYSVIGEELKPHLAQLTGSKMKLLNLYIKRAQTTNSNSSSSSDVSTHS</sequence>
<evidence type="ECO:0000256" key="16">
    <source>
        <dbReference type="ARBA" id="ARBA00023328"/>
    </source>
</evidence>
<dbReference type="FunFam" id="1.25.10.10:FF:000001">
    <property type="entry name" value="CLIP-associating protein 1 isoform 2"/>
    <property type="match status" value="1"/>
</dbReference>
<evidence type="ECO:0000256" key="6">
    <source>
        <dbReference type="ARBA" id="ARBA00022454"/>
    </source>
</evidence>